<keyword evidence="2" id="KW-1185">Reference proteome</keyword>
<gene>
    <name evidence="1" type="ORF">DPMN_109141</name>
</gene>
<name>A0A9D4K9R4_DREPO</name>
<reference evidence="1" key="2">
    <citation type="submission" date="2020-11" db="EMBL/GenBank/DDBJ databases">
        <authorList>
            <person name="McCartney M.A."/>
            <person name="Auch B."/>
            <person name="Kono T."/>
            <person name="Mallez S."/>
            <person name="Becker A."/>
            <person name="Gohl D.M."/>
            <person name="Silverstein K.A.T."/>
            <person name="Koren S."/>
            <person name="Bechman K.B."/>
            <person name="Herman A."/>
            <person name="Abrahante J.E."/>
            <person name="Garbe J."/>
        </authorList>
    </citation>
    <scope>NUCLEOTIDE SEQUENCE</scope>
    <source>
        <strain evidence="1">Duluth1</strain>
        <tissue evidence="1">Whole animal</tissue>
    </source>
</reference>
<proteinExistence type="predicted"/>
<protein>
    <submittedName>
        <fullName evidence="1">Uncharacterized protein</fullName>
    </submittedName>
</protein>
<dbReference type="EMBL" id="JAIWYP010000004">
    <property type="protein sequence ID" value="KAH3835778.1"/>
    <property type="molecule type" value="Genomic_DNA"/>
</dbReference>
<sequence length="53" mass="5844">MRNTCLQIRQRLGVGSEGLQEFFLLLSRGGISSIGNIQEGLICVHTDSLLNRV</sequence>
<accession>A0A9D4K9R4</accession>
<dbReference type="AlphaFoldDB" id="A0A9D4K9R4"/>
<reference evidence="1" key="1">
    <citation type="journal article" date="2019" name="bioRxiv">
        <title>The Genome of the Zebra Mussel, Dreissena polymorpha: A Resource for Invasive Species Research.</title>
        <authorList>
            <person name="McCartney M.A."/>
            <person name="Auch B."/>
            <person name="Kono T."/>
            <person name="Mallez S."/>
            <person name="Zhang Y."/>
            <person name="Obille A."/>
            <person name="Becker A."/>
            <person name="Abrahante J.E."/>
            <person name="Garbe J."/>
            <person name="Badalamenti J.P."/>
            <person name="Herman A."/>
            <person name="Mangelson H."/>
            <person name="Liachko I."/>
            <person name="Sullivan S."/>
            <person name="Sone E.D."/>
            <person name="Koren S."/>
            <person name="Silverstein K.A.T."/>
            <person name="Beckman K.B."/>
            <person name="Gohl D.M."/>
        </authorList>
    </citation>
    <scope>NUCLEOTIDE SEQUENCE</scope>
    <source>
        <strain evidence="1">Duluth1</strain>
        <tissue evidence="1">Whole animal</tissue>
    </source>
</reference>
<evidence type="ECO:0000313" key="2">
    <source>
        <dbReference type="Proteomes" id="UP000828390"/>
    </source>
</evidence>
<dbReference type="Proteomes" id="UP000828390">
    <property type="component" value="Unassembled WGS sequence"/>
</dbReference>
<comment type="caution">
    <text evidence="1">The sequence shown here is derived from an EMBL/GenBank/DDBJ whole genome shotgun (WGS) entry which is preliminary data.</text>
</comment>
<evidence type="ECO:0000313" key="1">
    <source>
        <dbReference type="EMBL" id="KAH3835778.1"/>
    </source>
</evidence>
<organism evidence="1 2">
    <name type="scientific">Dreissena polymorpha</name>
    <name type="common">Zebra mussel</name>
    <name type="synonym">Mytilus polymorpha</name>
    <dbReference type="NCBI Taxonomy" id="45954"/>
    <lineage>
        <taxon>Eukaryota</taxon>
        <taxon>Metazoa</taxon>
        <taxon>Spiralia</taxon>
        <taxon>Lophotrochozoa</taxon>
        <taxon>Mollusca</taxon>
        <taxon>Bivalvia</taxon>
        <taxon>Autobranchia</taxon>
        <taxon>Heteroconchia</taxon>
        <taxon>Euheterodonta</taxon>
        <taxon>Imparidentia</taxon>
        <taxon>Neoheterodontei</taxon>
        <taxon>Myida</taxon>
        <taxon>Dreissenoidea</taxon>
        <taxon>Dreissenidae</taxon>
        <taxon>Dreissena</taxon>
    </lineage>
</organism>